<protein>
    <submittedName>
        <fullName evidence="5">Deoxyribonuclease-1</fullName>
    </submittedName>
</protein>
<accession>A0A1C4A3M0</accession>
<keyword evidence="2" id="KW-0540">Nuclease</keyword>
<comment type="similarity">
    <text evidence="1">Belongs to the EndA/NucM nuclease family.</text>
</comment>
<evidence type="ECO:0000256" key="4">
    <source>
        <dbReference type="SAM" id="SignalP"/>
    </source>
</evidence>
<keyword evidence="4" id="KW-0732">Signal</keyword>
<evidence type="ECO:0000313" key="5">
    <source>
        <dbReference type="EMBL" id="SCB89142.1"/>
    </source>
</evidence>
<dbReference type="SUPFAM" id="SSF54060">
    <property type="entry name" value="His-Me finger endonucleases"/>
    <property type="match status" value="1"/>
</dbReference>
<evidence type="ECO:0000256" key="3">
    <source>
        <dbReference type="ARBA" id="ARBA00022801"/>
    </source>
</evidence>
<keyword evidence="3" id="KW-0378">Hydrolase</keyword>
<evidence type="ECO:0000313" key="6">
    <source>
        <dbReference type="Proteomes" id="UP000199670"/>
    </source>
</evidence>
<reference evidence="6" key="1">
    <citation type="submission" date="2016-08" db="EMBL/GenBank/DDBJ databases">
        <authorList>
            <person name="Varghese N."/>
            <person name="Submissions Spin"/>
        </authorList>
    </citation>
    <scope>NUCLEOTIDE SEQUENCE [LARGE SCALE GENOMIC DNA]</scope>
    <source>
        <strain evidence="6">R-53248</strain>
    </source>
</reference>
<dbReference type="STRING" id="1798182.GA0061081_102222"/>
<dbReference type="OrthoDB" id="9800417at2"/>
<dbReference type="Proteomes" id="UP000199670">
    <property type="component" value="Unassembled WGS sequence"/>
</dbReference>
<feature type="signal peptide" evidence="4">
    <location>
        <begin position="1"/>
        <end position="20"/>
    </location>
</feature>
<dbReference type="GO" id="GO:0004518">
    <property type="term" value="F:nuclease activity"/>
    <property type="evidence" value="ECO:0007669"/>
    <property type="project" value="UniProtKB-KW"/>
</dbReference>
<dbReference type="AlphaFoldDB" id="A0A1C4A3M0"/>
<name>A0A1C4A3M0_9GAMM</name>
<evidence type="ECO:0000256" key="2">
    <source>
        <dbReference type="ARBA" id="ARBA00022722"/>
    </source>
</evidence>
<dbReference type="EMBL" id="FMAQ01000002">
    <property type="protein sequence ID" value="SCB89142.1"/>
    <property type="molecule type" value="Genomic_DNA"/>
</dbReference>
<proteinExistence type="inferred from homology"/>
<gene>
    <name evidence="5" type="ORF">GA0061081_102222</name>
</gene>
<sequence length="277" mass="31881">MKKIALILVLFLLFPSISNAKNCRKGIPCGNSCISASKTCRIGTYSVTPTIPQPKPKQSPTPAQIAISKQNFDNAKTQLTKLYKSNSTQTEFYCGCDISWAGKKGVVDFGKCGYEPRKNKDKASRIEWEHVMPAENFGRHLQCWRDGGRKACKKDVTFNQMEGDMHNLQPAIGEVNGDRSNYRYSQFADKFNQYGQCKTAVDFKERKFQPRDEIRGMIARTYLYMSDKYKINLSNQEEKLMTAWDKMFPPEKWECERNQQIKQIQGNDNRFITSQCN</sequence>
<dbReference type="InterPro" id="IPR044925">
    <property type="entry name" value="His-Me_finger_sf"/>
</dbReference>
<dbReference type="PANTHER" id="PTHR33607">
    <property type="entry name" value="ENDONUCLEASE-1"/>
    <property type="match status" value="1"/>
</dbReference>
<dbReference type="GO" id="GO:0016787">
    <property type="term" value="F:hydrolase activity"/>
    <property type="evidence" value="ECO:0007669"/>
    <property type="project" value="UniProtKB-KW"/>
</dbReference>
<dbReference type="PANTHER" id="PTHR33607:SF2">
    <property type="entry name" value="ENDONUCLEASE-1"/>
    <property type="match status" value="1"/>
</dbReference>
<keyword evidence="6" id="KW-1185">Reference proteome</keyword>
<dbReference type="RefSeq" id="WP_091346980.1">
    <property type="nucleotide sequence ID" value="NZ_FMAQ01000002.1"/>
</dbReference>
<evidence type="ECO:0000256" key="1">
    <source>
        <dbReference type="ARBA" id="ARBA00006429"/>
    </source>
</evidence>
<dbReference type="InterPro" id="IPR007346">
    <property type="entry name" value="Endonuclease-I"/>
</dbReference>
<feature type="chain" id="PRO_5008688451" evidence="4">
    <location>
        <begin position="21"/>
        <end position="277"/>
    </location>
</feature>
<dbReference type="Pfam" id="PF04231">
    <property type="entry name" value="Endonuclease_1"/>
    <property type="match status" value="1"/>
</dbReference>
<organism evidence="5 6">
    <name type="scientific">Gilliamella bombicola</name>
    <dbReference type="NCBI Taxonomy" id="1798182"/>
    <lineage>
        <taxon>Bacteria</taxon>
        <taxon>Pseudomonadati</taxon>
        <taxon>Pseudomonadota</taxon>
        <taxon>Gammaproteobacteria</taxon>
        <taxon>Orbales</taxon>
        <taxon>Orbaceae</taxon>
        <taxon>Gilliamella</taxon>
    </lineage>
</organism>